<accession>A0ACC1XTK1</accession>
<keyword evidence="1" id="KW-0251">Elongation factor</keyword>
<dbReference type="Proteomes" id="UP001164539">
    <property type="component" value="Chromosome 7"/>
</dbReference>
<organism evidence="1 2">
    <name type="scientific">Melia azedarach</name>
    <name type="common">Chinaberry tree</name>
    <dbReference type="NCBI Taxonomy" id="155640"/>
    <lineage>
        <taxon>Eukaryota</taxon>
        <taxon>Viridiplantae</taxon>
        <taxon>Streptophyta</taxon>
        <taxon>Embryophyta</taxon>
        <taxon>Tracheophyta</taxon>
        <taxon>Spermatophyta</taxon>
        <taxon>Magnoliopsida</taxon>
        <taxon>eudicotyledons</taxon>
        <taxon>Gunneridae</taxon>
        <taxon>Pentapetalae</taxon>
        <taxon>rosids</taxon>
        <taxon>malvids</taxon>
        <taxon>Sapindales</taxon>
        <taxon>Meliaceae</taxon>
        <taxon>Melia</taxon>
    </lineage>
</organism>
<gene>
    <name evidence="1" type="ORF">OWV82_013212</name>
</gene>
<reference evidence="1 2" key="1">
    <citation type="journal article" date="2023" name="Science">
        <title>Complex scaffold remodeling in plant triterpene biosynthesis.</title>
        <authorList>
            <person name="De La Pena R."/>
            <person name="Hodgson H."/>
            <person name="Liu J.C."/>
            <person name="Stephenson M.J."/>
            <person name="Martin A.C."/>
            <person name="Owen C."/>
            <person name="Harkess A."/>
            <person name="Leebens-Mack J."/>
            <person name="Jimenez L.E."/>
            <person name="Osbourn A."/>
            <person name="Sattely E.S."/>
        </authorList>
    </citation>
    <scope>NUCLEOTIDE SEQUENCE [LARGE SCALE GENOMIC DNA]</scope>
    <source>
        <strain evidence="2">cv. JPN11</strain>
        <tissue evidence="1">Leaf</tissue>
    </source>
</reference>
<protein>
    <submittedName>
        <fullName evidence="1">Elongation factor 4</fullName>
    </submittedName>
</protein>
<name>A0ACC1XTK1_MELAZ</name>
<keyword evidence="1" id="KW-0648">Protein biosynthesis</keyword>
<evidence type="ECO:0000313" key="2">
    <source>
        <dbReference type="Proteomes" id="UP001164539"/>
    </source>
</evidence>
<evidence type="ECO:0000313" key="1">
    <source>
        <dbReference type="EMBL" id="KAJ4714776.1"/>
    </source>
</evidence>
<dbReference type="EMBL" id="CM051400">
    <property type="protein sequence ID" value="KAJ4714776.1"/>
    <property type="molecule type" value="Genomic_DNA"/>
</dbReference>
<comment type="caution">
    <text evidence="1">The sequence shown here is derived from an EMBL/GenBank/DDBJ whole genome shotgun (WGS) entry which is preliminary data.</text>
</comment>
<sequence>MAPDFEMEAKSNNAIEISATEKNNGSVPQDPHNMPINCASSTSYNTCNTGAFGDGKVKVQNGSEDMEVDIPQCTISGDHGLIEAECQVTTENSSSFGDTMSGSENISALNDVEVESSFCGGGAWASVIDAYNGVLPVRKKKLTDHWQRFIRPIMWRCKWIELQIKKFQSQALRYDRELAEYDQRKQFGFEESTLEDLDAKSQPFSCQSQKIQLMKRKKRKRVEDTMDVASYMSCHNLFSYYEYKRSTADGACMDSDFRNLDSKTANLNDGLGFNDGWPSLEVGDNNNSLGQMLSKIELVQSHVSKLRTRLNKVVSENYGKLSSINRLSLLVPCDALTNPDPNAASPKCGNEMPNRSLYKASQHISEFNMGDLFMPGSAVSSHGEVTLLPDMIRSTGQPRVGGLCENKKEGILIHNQASDEELHNFERIINQLTEKSQMSARNLDSISPLEASKTDLPARTSVPQCQPSTSRSHSGNKRKWGSQRSRSGRGTHRSSD</sequence>
<keyword evidence="2" id="KW-1185">Reference proteome</keyword>
<proteinExistence type="predicted"/>